<sequence>MLPVVSHEVDDNKINVKILIGFLFSFYVVWTLKELWFVQFIYLFEGATTSLLNGSIKVFVWAVPVCIIIKFQLNSNPFTYLKLNVNVKKGLLLGIGSSFLMGLYLVINTMINKELPSSFSLTFNEVLNTVLLAGLLEELMFRGFILQEIHKRLDFWKSNMLTALLFVAIHYPVWIRLGTFFHFETHLYIFLVGLLFGYVYKRTGSLWAAIILHSAHNFFLAILL</sequence>
<dbReference type="RefSeq" id="WP_377057974.1">
    <property type="nucleotide sequence ID" value="NZ_JBHLUU010000028.1"/>
</dbReference>
<comment type="caution">
    <text evidence="3">The sequence shown here is derived from an EMBL/GenBank/DDBJ whole genome shotgun (WGS) entry which is preliminary data.</text>
</comment>
<keyword evidence="1" id="KW-0472">Membrane</keyword>
<feature type="transmembrane region" description="Helical" evidence="1">
    <location>
        <begin position="90"/>
        <end position="107"/>
    </location>
</feature>
<feature type="transmembrane region" description="Helical" evidence="1">
    <location>
        <begin position="206"/>
        <end position="223"/>
    </location>
</feature>
<feature type="domain" description="CAAX prenyl protease 2/Lysostaphin resistance protein A-like" evidence="2">
    <location>
        <begin position="126"/>
        <end position="219"/>
    </location>
</feature>
<accession>A0ABV6KQF3</accession>
<dbReference type="InterPro" id="IPR003675">
    <property type="entry name" value="Rce1/LyrA-like_dom"/>
</dbReference>
<evidence type="ECO:0000313" key="4">
    <source>
        <dbReference type="Proteomes" id="UP001589738"/>
    </source>
</evidence>
<gene>
    <name evidence="3" type="ORF">ACFFHF_09880</name>
</gene>
<feature type="transmembrane region" description="Helical" evidence="1">
    <location>
        <begin position="127"/>
        <end position="146"/>
    </location>
</feature>
<organism evidence="3 4">
    <name type="scientific">Robertmurraya beringensis</name>
    <dbReference type="NCBI Taxonomy" id="641660"/>
    <lineage>
        <taxon>Bacteria</taxon>
        <taxon>Bacillati</taxon>
        <taxon>Bacillota</taxon>
        <taxon>Bacilli</taxon>
        <taxon>Bacillales</taxon>
        <taxon>Bacillaceae</taxon>
        <taxon>Robertmurraya</taxon>
    </lineage>
</organism>
<feature type="transmembrane region" description="Helical" evidence="1">
    <location>
        <begin position="180"/>
        <end position="199"/>
    </location>
</feature>
<dbReference type="EMBL" id="JBHLUU010000028">
    <property type="protein sequence ID" value="MFC0475557.1"/>
    <property type="molecule type" value="Genomic_DNA"/>
</dbReference>
<dbReference type="PANTHER" id="PTHR43592">
    <property type="entry name" value="CAAX AMINO TERMINAL PROTEASE"/>
    <property type="match status" value="1"/>
</dbReference>
<protein>
    <submittedName>
        <fullName evidence="3">Lysostaphin resistance A-like protein</fullName>
    </submittedName>
</protein>
<reference evidence="3 4" key="1">
    <citation type="submission" date="2024-09" db="EMBL/GenBank/DDBJ databases">
        <authorList>
            <person name="Sun Q."/>
            <person name="Mori K."/>
        </authorList>
    </citation>
    <scope>NUCLEOTIDE SEQUENCE [LARGE SCALE GENOMIC DNA]</scope>
    <source>
        <strain evidence="3 4">CGMCC 1.9126</strain>
    </source>
</reference>
<name>A0ABV6KQF3_9BACI</name>
<keyword evidence="1" id="KW-1133">Transmembrane helix</keyword>
<proteinExistence type="predicted"/>
<dbReference type="PANTHER" id="PTHR43592:SF15">
    <property type="entry name" value="CAAX AMINO TERMINAL PROTEASE FAMILY PROTEIN"/>
    <property type="match status" value="1"/>
</dbReference>
<dbReference type="Proteomes" id="UP001589738">
    <property type="component" value="Unassembled WGS sequence"/>
</dbReference>
<feature type="transmembrane region" description="Helical" evidence="1">
    <location>
        <begin position="158"/>
        <end position="174"/>
    </location>
</feature>
<feature type="transmembrane region" description="Helical" evidence="1">
    <location>
        <begin position="20"/>
        <end position="44"/>
    </location>
</feature>
<evidence type="ECO:0000259" key="2">
    <source>
        <dbReference type="Pfam" id="PF02517"/>
    </source>
</evidence>
<keyword evidence="4" id="KW-1185">Reference proteome</keyword>
<evidence type="ECO:0000256" key="1">
    <source>
        <dbReference type="SAM" id="Phobius"/>
    </source>
</evidence>
<keyword evidence="1" id="KW-0812">Transmembrane</keyword>
<feature type="transmembrane region" description="Helical" evidence="1">
    <location>
        <begin position="50"/>
        <end position="69"/>
    </location>
</feature>
<dbReference type="Pfam" id="PF02517">
    <property type="entry name" value="Rce1-like"/>
    <property type="match status" value="1"/>
</dbReference>
<evidence type="ECO:0000313" key="3">
    <source>
        <dbReference type="EMBL" id="MFC0475557.1"/>
    </source>
</evidence>